<accession>K6YS41</accession>
<evidence type="ECO:0008006" key="4">
    <source>
        <dbReference type="Google" id="ProtNLM"/>
    </source>
</evidence>
<proteinExistence type="predicted"/>
<name>K6YS41_9ALTE</name>
<dbReference type="RefSeq" id="WP_007107306.1">
    <property type="nucleotide sequence ID" value="NZ_BAER01000141.1"/>
</dbReference>
<evidence type="ECO:0000256" key="1">
    <source>
        <dbReference type="SAM" id="SignalP"/>
    </source>
</evidence>
<feature type="chain" id="PRO_5003897676" description="Orphan protein" evidence="1">
    <location>
        <begin position="33"/>
        <end position="119"/>
    </location>
</feature>
<keyword evidence="1" id="KW-0732">Signal</keyword>
<dbReference type="EMBL" id="BAER01000141">
    <property type="protein sequence ID" value="GAC35544.1"/>
    <property type="molecule type" value="Genomic_DNA"/>
</dbReference>
<evidence type="ECO:0000313" key="3">
    <source>
        <dbReference type="Proteomes" id="UP000006322"/>
    </source>
</evidence>
<protein>
    <recommendedName>
        <fullName evidence="4">Orphan protein</fullName>
    </recommendedName>
</protein>
<dbReference type="AlphaFoldDB" id="K6YS41"/>
<comment type="caution">
    <text evidence="2">The sequence shown here is derived from an EMBL/GenBank/DDBJ whole genome shotgun (WGS) entry which is preliminary data.</text>
</comment>
<dbReference type="Proteomes" id="UP000006322">
    <property type="component" value="Unassembled WGS sequence"/>
</dbReference>
<keyword evidence="3" id="KW-1185">Reference proteome</keyword>
<reference evidence="3" key="1">
    <citation type="journal article" date="2014" name="Environ. Microbiol.">
        <title>Comparative genomics of the marine bacterial genus Glaciecola reveals the high degree of genomic diversity and genomic characteristic for cold adaptation.</title>
        <authorList>
            <person name="Qin Q.L."/>
            <person name="Xie B.B."/>
            <person name="Yu Y."/>
            <person name="Shu Y.L."/>
            <person name="Rong J.C."/>
            <person name="Zhang Y.J."/>
            <person name="Zhao D.L."/>
            <person name="Chen X.L."/>
            <person name="Zhang X.Y."/>
            <person name="Chen B."/>
            <person name="Zhou B.C."/>
            <person name="Zhang Y.Z."/>
        </authorList>
    </citation>
    <scope>NUCLEOTIDE SEQUENCE [LARGE SCALE GENOMIC DNA]</scope>
    <source>
        <strain evidence="3">LMG 21857</strain>
    </source>
</reference>
<evidence type="ECO:0000313" key="2">
    <source>
        <dbReference type="EMBL" id="GAC35544.1"/>
    </source>
</evidence>
<dbReference type="STRING" id="1129793.GPLA_4670"/>
<organism evidence="2 3">
    <name type="scientific">Paraglaciecola polaris LMG 21857</name>
    <dbReference type="NCBI Taxonomy" id="1129793"/>
    <lineage>
        <taxon>Bacteria</taxon>
        <taxon>Pseudomonadati</taxon>
        <taxon>Pseudomonadota</taxon>
        <taxon>Gammaproteobacteria</taxon>
        <taxon>Alteromonadales</taxon>
        <taxon>Alteromonadaceae</taxon>
        <taxon>Paraglaciecola</taxon>
    </lineage>
</organism>
<sequence>MQNINSFNPKPFNASTLIFGVCCLLVSFFSLAQDESEEDALAKMQAQLNSEVMSRPFLAERPKEVDSYIEGMLKKNVKPQEYQGTYWRRGYTCRDLLRYDWTQYRNCRYYHRYHGRYYY</sequence>
<gene>
    <name evidence="2" type="ORF">GPLA_4670</name>
</gene>
<feature type="signal peptide" evidence="1">
    <location>
        <begin position="1"/>
        <end position="32"/>
    </location>
</feature>